<evidence type="ECO:0000256" key="1">
    <source>
        <dbReference type="ARBA" id="ARBA00007692"/>
    </source>
</evidence>
<evidence type="ECO:0000256" key="3">
    <source>
        <dbReference type="ARBA" id="ARBA00022946"/>
    </source>
</evidence>
<comment type="caution">
    <text evidence="4">The sequence shown here is derived from an EMBL/GenBank/DDBJ whole genome shotgun (WGS) entry which is preliminary data.</text>
</comment>
<keyword evidence="3" id="KW-0809">Transit peptide</keyword>
<name>A0AAV1BV44_OLDCO</name>
<keyword evidence="2" id="KW-0805">Transcription regulation</keyword>
<comment type="similarity">
    <text evidence="1">Belongs to the mTERF family.</text>
</comment>
<dbReference type="PANTHER" id="PTHR13068">
    <property type="entry name" value="CGI-12 PROTEIN-RELATED"/>
    <property type="match status" value="1"/>
</dbReference>
<proteinExistence type="inferred from homology"/>
<dbReference type="Gene3D" id="1.25.70.10">
    <property type="entry name" value="Transcription termination factor 3, mitochondrial"/>
    <property type="match status" value="1"/>
</dbReference>
<gene>
    <name evidence="4" type="ORF">OLC1_LOCUS24930</name>
</gene>
<dbReference type="GO" id="GO:0003676">
    <property type="term" value="F:nucleic acid binding"/>
    <property type="evidence" value="ECO:0007669"/>
    <property type="project" value="InterPro"/>
</dbReference>
<dbReference type="Pfam" id="PF02536">
    <property type="entry name" value="mTERF"/>
    <property type="match status" value="1"/>
</dbReference>
<protein>
    <submittedName>
        <fullName evidence="4">OLC1v1020921C1</fullName>
    </submittedName>
</protein>
<keyword evidence="5" id="KW-1185">Reference proteome</keyword>
<organism evidence="4 5">
    <name type="scientific">Oldenlandia corymbosa var. corymbosa</name>
    <dbReference type="NCBI Taxonomy" id="529605"/>
    <lineage>
        <taxon>Eukaryota</taxon>
        <taxon>Viridiplantae</taxon>
        <taxon>Streptophyta</taxon>
        <taxon>Embryophyta</taxon>
        <taxon>Tracheophyta</taxon>
        <taxon>Spermatophyta</taxon>
        <taxon>Magnoliopsida</taxon>
        <taxon>eudicotyledons</taxon>
        <taxon>Gunneridae</taxon>
        <taxon>Pentapetalae</taxon>
        <taxon>asterids</taxon>
        <taxon>lamiids</taxon>
        <taxon>Gentianales</taxon>
        <taxon>Rubiaceae</taxon>
        <taxon>Rubioideae</taxon>
        <taxon>Spermacoceae</taxon>
        <taxon>Hedyotis-Oldenlandia complex</taxon>
        <taxon>Oldenlandia</taxon>
    </lineage>
</organism>
<dbReference type="GO" id="GO:0006353">
    <property type="term" value="P:DNA-templated transcription termination"/>
    <property type="evidence" value="ECO:0007669"/>
    <property type="project" value="UniProtKB-KW"/>
</dbReference>
<dbReference type="Proteomes" id="UP001161247">
    <property type="component" value="Unassembled WGS sequence"/>
</dbReference>
<dbReference type="InterPro" id="IPR038538">
    <property type="entry name" value="MTERF_sf"/>
</dbReference>
<dbReference type="SMART" id="SM00733">
    <property type="entry name" value="Mterf"/>
    <property type="match status" value="9"/>
</dbReference>
<dbReference type="InterPro" id="IPR003690">
    <property type="entry name" value="MTERF"/>
</dbReference>
<evidence type="ECO:0000313" key="4">
    <source>
        <dbReference type="EMBL" id="CAI9086976.1"/>
    </source>
</evidence>
<reference evidence="4" key="1">
    <citation type="submission" date="2023-03" db="EMBL/GenBank/DDBJ databases">
        <authorList>
            <person name="Julca I."/>
        </authorList>
    </citation>
    <scope>NUCLEOTIDE SEQUENCE</scope>
</reference>
<dbReference type="PANTHER" id="PTHR13068:SF9">
    <property type="entry name" value="TRANSCRIPTION TERMINATION FACTOR MTERF5, CHLOROPLASTIC"/>
    <property type="match status" value="1"/>
</dbReference>
<dbReference type="AlphaFoldDB" id="A0AAV1BV44"/>
<accession>A0AAV1BV44</accession>
<sequence>MNLPVSYEAALNPLRLRLWSSSNSSSWALSISVVSIFPRTISSSLTPLSHRTQFLSPLRLILCRSRLAAESEIHGSFNQRMVPASLLTAEKEEAKAVLTLFLKKQGFSNAVAARIVNKSDPFVDHLVARLHTMHKSHYLVGRELTTLEIRDALTPYLETLLDEYGETLVDVVENFPNPPVKESQGEDSQSQYTPETVDIYVSPSNVTLDSKKLKALARVSDLNPTGKLPPHVTYLLELGMELETIREVIRKFPAFAYYSLDRKIKPVVDFLLELGVSKSDIPTIITKRPQLCGISLSENLIPTMTFLENLGVDKSQWAKVIYRFPALLTYSRSKLKGTVDFLYEVGLSAEHVGKVLTRCPNIISYSVDDKLRPAVEYFRSLGVDVALLFQRAPQTFGLSIEANLKPLTEFFLQNGYSIEELRTMISRYGALYTFSLEGNLIPKWEFFLTMGYPKSELVKFPQYFGYSLNERIKPRYAIVKENGVRILLNQVLSLSGPEFDKVVQRKLKKQYGIES</sequence>
<keyword evidence="2" id="KW-0806">Transcription termination</keyword>
<evidence type="ECO:0000256" key="2">
    <source>
        <dbReference type="ARBA" id="ARBA00022472"/>
    </source>
</evidence>
<keyword evidence="2" id="KW-0804">Transcription</keyword>
<dbReference type="EMBL" id="CATKSE010000001">
    <property type="protein sequence ID" value="CAI9086976.1"/>
    <property type="molecule type" value="Genomic_DNA"/>
</dbReference>
<evidence type="ECO:0000313" key="5">
    <source>
        <dbReference type="Proteomes" id="UP001161247"/>
    </source>
</evidence>